<sequence>MTFVSDNSDKVCYTCGSKGHIAKDCDKTGPMCYRYRRYENHMSTNCPYSDTELERMKGNDSKNSSNNRGGLARKRKMFDDKNRNNKKARTGNNNAKTGSFRGRGKLSKENGITKPNPNPGSKASTPVTGNASIGIGSVLASQDDRKYMLDRVLCAETLSDNLLSLRRFVDQGIYEKPFWVIEFQTDTRAISKGLKPHEKSTALLTTRRRVYETNQCTKRAEARKEVGVNSDEIQNEITQCEPEIVGDEPCSTLPDFQTTVRDRKMARIEKSSSQEDKTDQVVSSGSFNILSENKALMWHVRLGHSSVKYLKEFQRKRASRPLEVLHADLMGPISPTSHPKKYRFISVFVDDFSRVAIAYPMKNKTDTGECLSAFIVSTRNLLGRDEKFCYLRCDQGTEFKGSKTVTVLEKFGAELQLASPDTAQHNGTAERFNQTIQRKVQEMKAPLEKLNPEIKLNVHQIKRFGCLAYLKVPRNIGTKFSQIGNRVILVGYTNSGYILFKPEEGKLYESRDVRLNEKLVFGDKYDRKDVLDWRNPMLEINRETWFVKFDRLNDELLETEGAKIQLEEKELEDHVSETEADVDQCEFVRVLMAVAQNEPKTFREAMMSEDKENWREAIKTELNAMHENQVWTLVDRPRSSRATKPNIIDSRWVLKKKIGENQEIKYRARLVCRGFKDRNEYKLDEIYAPVLRMQIIRAALAVVNKLDLDMCQLDVKTAFLNGTIENEVYIEISEGLQCSDQVRKSKVCKLHRALYGLKISPKRWNEKFTETAKRLGLTTHVNEPCLFTWRKGEKFLLLLLYVDDMLIASNDTKKLDETKAALMREFKMKDLGEPKSFLGIKISRDRHNKTLSLTLEKYIEKLLKTLGYSEMHPQKTPMVTNQVANRERKAREELDSEMIELNNENCSYRMLVGSLLYLAGTVRPDISYAVNVLSRYQNHPTEADWTAAKRVCRYLKYTKHVGLKFAGKMEGLEGYSDASHSDCNGSLTTVGHVIKLFGDSIAWKTKKLKFVSLSTCESEYVTMSLTSQKMISLLQSITLMLDKNFTPMTLYCDNKAAESSALVGCSDKLRHVNARLEVLSWEGVLSLA</sequence>
<evidence type="ECO:0000313" key="6">
    <source>
        <dbReference type="Proteomes" id="UP001627154"/>
    </source>
</evidence>
<dbReference type="InterPro" id="IPR043502">
    <property type="entry name" value="DNA/RNA_pol_sf"/>
</dbReference>
<dbReference type="SMART" id="SM00343">
    <property type="entry name" value="ZnF_C2HC"/>
    <property type="match status" value="1"/>
</dbReference>
<proteinExistence type="predicted"/>
<dbReference type="SUPFAM" id="SSF53098">
    <property type="entry name" value="Ribonuclease H-like"/>
    <property type="match status" value="1"/>
</dbReference>
<organism evidence="5 6">
    <name type="scientific">Trichogramma kaykai</name>
    <dbReference type="NCBI Taxonomy" id="54128"/>
    <lineage>
        <taxon>Eukaryota</taxon>
        <taxon>Metazoa</taxon>
        <taxon>Ecdysozoa</taxon>
        <taxon>Arthropoda</taxon>
        <taxon>Hexapoda</taxon>
        <taxon>Insecta</taxon>
        <taxon>Pterygota</taxon>
        <taxon>Neoptera</taxon>
        <taxon>Endopterygota</taxon>
        <taxon>Hymenoptera</taxon>
        <taxon>Apocrita</taxon>
        <taxon>Proctotrupomorpha</taxon>
        <taxon>Chalcidoidea</taxon>
        <taxon>Trichogrammatidae</taxon>
        <taxon>Trichogramma</taxon>
    </lineage>
</organism>
<dbReference type="GO" id="GO:0042575">
    <property type="term" value="C:DNA polymerase complex"/>
    <property type="evidence" value="ECO:0007669"/>
    <property type="project" value="UniProtKB-ARBA"/>
</dbReference>
<dbReference type="SUPFAM" id="SSF56672">
    <property type="entry name" value="DNA/RNA polymerases"/>
    <property type="match status" value="1"/>
</dbReference>
<dbReference type="SUPFAM" id="SSF57756">
    <property type="entry name" value="Retrovirus zinc finger-like domains"/>
    <property type="match status" value="1"/>
</dbReference>
<dbReference type="EMBL" id="JBJJXI010000020">
    <property type="protein sequence ID" value="KAL3405663.1"/>
    <property type="molecule type" value="Genomic_DNA"/>
</dbReference>
<dbReference type="Pfam" id="PF25597">
    <property type="entry name" value="SH3_retrovirus"/>
    <property type="match status" value="1"/>
</dbReference>
<comment type="caution">
    <text evidence="5">The sequence shown here is derived from an EMBL/GenBank/DDBJ whole genome shotgun (WGS) entry which is preliminary data.</text>
</comment>
<evidence type="ECO:0000256" key="1">
    <source>
        <dbReference type="PROSITE-ProRule" id="PRU00047"/>
    </source>
</evidence>
<dbReference type="Pfam" id="PF07727">
    <property type="entry name" value="RVT_2"/>
    <property type="match status" value="1"/>
</dbReference>
<evidence type="ECO:0000256" key="2">
    <source>
        <dbReference type="SAM" id="MobiDB-lite"/>
    </source>
</evidence>
<evidence type="ECO:0000259" key="3">
    <source>
        <dbReference type="PROSITE" id="PS50158"/>
    </source>
</evidence>
<evidence type="ECO:0000313" key="5">
    <source>
        <dbReference type="EMBL" id="KAL3405663.1"/>
    </source>
</evidence>
<evidence type="ECO:0000259" key="4">
    <source>
        <dbReference type="PROSITE" id="PS50994"/>
    </source>
</evidence>
<keyword evidence="1" id="KW-0863">Zinc-finger</keyword>
<gene>
    <name evidence="5" type="ORF">TKK_002026</name>
</gene>
<keyword evidence="1" id="KW-0862">Zinc</keyword>
<dbReference type="GO" id="GO:0008270">
    <property type="term" value="F:zinc ion binding"/>
    <property type="evidence" value="ECO:0007669"/>
    <property type="project" value="UniProtKB-KW"/>
</dbReference>
<feature type="compositionally biased region" description="Polar residues" evidence="2">
    <location>
        <begin position="113"/>
        <end position="128"/>
    </location>
</feature>
<feature type="domain" description="CCHC-type" evidence="3">
    <location>
        <begin position="12"/>
        <end position="27"/>
    </location>
</feature>
<dbReference type="CDD" id="cd09272">
    <property type="entry name" value="RNase_HI_RT_Ty1"/>
    <property type="match status" value="1"/>
</dbReference>
<dbReference type="PANTHER" id="PTHR11439:SF467">
    <property type="entry name" value="INTEGRASE CATALYTIC DOMAIN-CONTAINING PROTEIN"/>
    <property type="match status" value="1"/>
</dbReference>
<dbReference type="PROSITE" id="PS50158">
    <property type="entry name" value="ZF_CCHC"/>
    <property type="match status" value="1"/>
</dbReference>
<dbReference type="InterPro" id="IPR036875">
    <property type="entry name" value="Znf_CCHC_sf"/>
</dbReference>
<keyword evidence="1" id="KW-0479">Metal-binding</keyword>
<dbReference type="Gene3D" id="4.10.60.10">
    <property type="entry name" value="Zinc finger, CCHC-type"/>
    <property type="match status" value="1"/>
</dbReference>
<dbReference type="AlphaFoldDB" id="A0ABD2XKV9"/>
<feature type="region of interest" description="Disordered" evidence="2">
    <location>
        <begin position="53"/>
        <end position="128"/>
    </location>
</feature>
<dbReference type="InterPro" id="IPR036397">
    <property type="entry name" value="RNaseH_sf"/>
</dbReference>
<reference evidence="5 6" key="1">
    <citation type="journal article" date="2024" name="bioRxiv">
        <title>A reference genome for Trichogramma kaykai: A tiny desert-dwelling parasitoid wasp with competing sex-ratio distorters.</title>
        <authorList>
            <person name="Culotta J."/>
            <person name="Lindsey A.R."/>
        </authorList>
    </citation>
    <scope>NUCLEOTIDE SEQUENCE [LARGE SCALE GENOMIC DNA]</scope>
    <source>
        <strain evidence="5 6">KSX58</strain>
    </source>
</reference>
<dbReference type="InterPro" id="IPR001878">
    <property type="entry name" value="Znf_CCHC"/>
</dbReference>
<dbReference type="GO" id="GO:0071897">
    <property type="term" value="P:DNA biosynthetic process"/>
    <property type="evidence" value="ECO:0007669"/>
    <property type="project" value="UniProtKB-ARBA"/>
</dbReference>
<dbReference type="InterPro" id="IPR013103">
    <property type="entry name" value="RVT_2"/>
</dbReference>
<dbReference type="PROSITE" id="PS50994">
    <property type="entry name" value="INTEGRASE"/>
    <property type="match status" value="1"/>
</dbReference>
<name>A0ABD2XKV9_9HYME</name>
<dbReference type="Gene3D" id="3.30.420.10">
    <property type="entry name" value="Ribonuclease H-like superfamily/Ribonuclease H"/>
    <property type="match status" value="1"/>
</dbReference>
<keyword evidence="6" id="KW-1185">Reference proteome</keyword>
<dbReference type="Pfam" id="PF00098">
    <property type="entry name" value="zf-CCHC"/>
    <property type="match status" value="1"/>
</dbReference>
<dbReference type="InterPro" id="IPR057670">
    <property type="entry name" value="SH3_retrovirus"/>
</dbReference>
<dbReference type="InterPro" id="IPR001584">
    <property type="entry name" value="Integrase_cat-core"/>
</dbReference>
<feature type="domain" description="Integrase catalytic" evidence="4">
    <location>
        <begin position="317"/>
        <end position="443"/>
    </location>
</feature>
<evidence type="ECO:0008006" key="7">
    <source>
        <dbReference type="Google" id="ProtNLM"/>
    </source>
</evidence>
<dbReference type="InterPro" id="IPR012337">
    <property type="entry name" value="RNaseH-like_sf"/>
</dbReference>
<protein>
    <recommendedName>
        <fullName evidence="7">Retrovirus-related Pol polyprotein from transposon TNT 1-94</fullName>
    </recommendedName>
</protein>
<dbReference type="Proteomes" id="UP001627154">
    <property type="component" value="Unassembled WGS sequence"/>
</dbReference>
<accession>A0ABD2XKV9</accession>
<dbReference type="PANTHER" id="PTHR11439">
    <property type="entry name" value="GAG-POL-RELATED RETROTRANSPOSON"/>
    <property type="match status" value="1"/>
</dbReference>